<evidence type="ECO:0000259" key="8">
    <source>
        <dbReference type="PROSITE" id="PS50215"/>
    </source>
</evidence>
<evidence type="ECO:0000256" key="2">
    <source>
        <dbReference type="ARBA" id="ARBA00022801"/>
    </source>
</evidence>
<name>A0A443RIM5_9ACAR</name>
<evidence type="ECO:0000313" key="9">
    <source>
        <dbReference type="EMBL" id="RWS15097.1"/>
    </source>
</evidence>
<dbReference type="InterPro" id="IPR034027">
    <property type="entry name" value="Reprolysin_adamalysin"/>
</dbReference>
<dbReference type="InterPro" id="IPR001590">
    <property type="entry name" value="Peptidase_M12B"/>
</dbReference>
<sequence>MDCIDFDCKTLRLTFTAFNEKFDFLLLKRKKHFLESRIDDLTDECHFLTKTKQEEYEALNVCKTQLNGFFFKNGFYYKANTEKQQETYTLTRYKSLEEANQFCGRHENASDEDAISGRDYLFNRKLYALKHVPVLFVVDYLTYAQSQKDKSKIENFIREGMIYANKLYYSSLNVNVSVANIEFWSSGDEITISHKAAQTLRNFRFYNEKILKPLYYKCYRHSHLITSVRLEERTLGLAYVGTICGRDGFASVSISSIRGQTARQFIQTFIHELGHNFGLMHDTHKCFCLDGVNKCIMRAIADGYPASHWSQCSLSSFYNNQQNGLHQCLQIEPPDECPRIERKKSLNLIFFVVLFIVILIAAIAIIFVLTKNESIKKYF</sequence>
<keyword evidence="5" id="KW-1015">Disulfide bond</keyword>
<evidence type="ECO:0000256" key="4">
    <source>
        <dbReference type="ARBA" id="ARBA00023049"/>
    </source>
</evidence>
<dbReference type="GO" id="GO:0006508">
    <property type="term" value="P:proteolysis"/>
    <property type="evidence" value="ECO:0007669"/>
    <property type="project" value="UniProtKB-KW"/>
</dbReference>
<dbReference type="SUPFAM" id="SSF55486">
    <property type="entry name" value="Metalloproteases ('zincins'), catalytic domain"/>
    <property type="match status" value="1"/>
</dbReference>
<evidence type="ECO:0000256" key="7">
    <source>
        <dbReference type="SAM" id="Phobius"/>
    </source>
</evidence>
<dbReference type="Pfam" id="PF01421">
    <property type="entry name" value="Reprolysin"/>
    <property type="match status" value="1"/>
</dbReference>
<keyword evidence="7" id="KW-0472">Membrane</keyword>
<dbReference type="Proteomes" id="UP000285301">
    <property type="component" value="Unassembled WGS sequence"/>
</dbReference>
<keyword evidence="6" id="KW-0479">Metal-binding</keyword>
<feature type="binding site" evidence="6">
    <location>
        <position position="275"/>
    </location>
    <ligand>
        <name>Zn(2+)</name>
        <dbReference type="ChEBI" id="CHEBI:29105"/>
        <note>catalytic</note>
    </ligand>
</feature>
<accession>A0A443RIM5</accession>
<keyword evidence="2" id="KW-0378">Hydrolase</keyword>
<dbReference type="AlphaFoldDB" id="A0A443RIM5"/>
<organism evidence="9 10">
    <name type="scientific">Dinothrombium tinctorium</name>
    <dbReference type="NCBI Taxonomy" id="1965070"/>
    <lineage>
        <taxon>Eukaryota</taxon>
        <taxon>Metazoa</taxon>
        <taxon>Ecdysozoa</taxon>
        <taxon>Arthropoda</taxon>
        <taxon>Chelicerata</taxon>
        <taxon>Arachnida</taxon>
        <taxon>Acari</taxon>
        <taxon>Acariformes</taxon>
        <taxon>Trombidiformes</taxon>
        <taxon>Prostigmata</taxon>
        <taxon>Anystina</taxon>
        <taxon>Parasitengona</taxon>
        <taxon>Trombidioidea</taxon>
        <taxon>Trombidiidae</taxon>
        <taxon>Dinothrombium</taxon>
    </lineage>
</organism>
<proteinExistence type="predicted"/>
<feature type="binding site" evidence="6">
    <location>
        <position position="271"/>
    </location>
    <ligand>
        <name>Zn(2+)</name>
        <dbReference type="ChEBI" id="CHEBI:29105"/>
        <note>catalytic</note>
    </ligand>
</feature>
<gene>
    <name evidence="9" type="ORF">B4U79_09771</name>
</gene>
<feature type="binding site" evidence="6">
    <location>
        <position position="281"/>
    </location>
    <ligand>
        <name>Zn(2+)</name>
        <dbReference type="ChEBI" id="CHEBI:29105"/>
        <note>catalytic</note>
    </ligand>
</feature>
<dbReference type="PROSITE" id="PS50215">
    <property type="entry name" value="ADAM_MEPRO"/>
    <property type="match status" value="1"/>
</dbReference>
<comment type="caution">
    <text evidence="6">Lacks conserved residue(s) required for the propagation of feature annotation.</text>
</comment>
<comment type="caution">
    <text evidence="9">The sequence shown here is derived from an EMBL/GenBank/DDBJ whole genome shotgun (WGS) entry which is preliminary data.</text>
</comment>
<dbReference type="PANTHER" id="PTHR11905">
    <property type="entry name" value="ADAM A DISINTEGRIN AND METALLOPROTEASE DOMAIN"/>
    <property type="match status" value="1"/>
</dbReference>
<dbReference type="EMBL" id="NCKU01000545">
    <property type="protein sequence ID" value="RWS15097.1"/>
    <property type="molecule type" value="Genomic_DNA"/>
</dbReference>
<dbReference type="CDD" id="cd04269">
    <property type="entry name" value="ZnMc_adamalysin_II_like"/>
    <property type="match status" value="1"/>
</dbReference>
<keyword evidence="3 6" id="KW-0862">Zinc</keyword>
<protein>
    <submittedName>
        <fullName evidence="9">Metalloproteinase-like isoform 6</fullName>
    </submittedName>
</protein>
<evidence type="ECO:0000256" key="3">
    <source>
        <dbReference type="ARBA" id="ARBA00022833"/>
    </source>
</evidence>
<dbReference type="PANTHER" id="PTHR11905:SF159">
    <property type="entry name" value="ADAM METALLOPROTEASE"/>
    <property type="match status" value="1"/>
</dbReference>
<dbReference type="GO" id="GO:0046872">
    <property type="term" value="F:metal ion binding"/>
    <property type="evidence" value="ECO:0007669"/>
    <property type="project" value="UniProtKB-KW"/>
</dbReference>
<dbReference type="STRING" id="1965070.A0A443RIM5"/>
<reference evidence="9 10" key="1">
    <citation type="journal article" date="2018" name="Gigascience">
        <title>Genomes of trombidid mites reveal novel predicted allergens and laterally-transferred genes associated with secondary metabolism.</title>
        <authorList>
            <person name="Dong X."/>
            <person name="Chaisiri K."/>
            <person name="Xia D."/>
            <person name="Armstrong S.D."/>
            <person name="Fang Y."/>
            <person name="Donnelly M.J."/>
            <person name="Kadowaki T."/>
            <person name="McGarry J.W."/>
            <person name="Darby A.C."/>
            <person name="Makepeace B.L."/>
        </authorList>
    </citation>
    <scope>NUCLEOTIDE SEQUENCE [LARGE SCALE GENOMIC DNA]</scope>
    <source>
        <strain evidence="9">UoL-WK</strain>
    </source>
</reference>
<keyword evidence="4" id="KW-0482">Metalloprotease</keyword>
<evidence type="ECO:0000313" key="10">
    <source>
        <dbReference type="Proteomes" id="UP000285301"/>
    </source>
</evidence>
<evidence type="ECO:0000256" key="1">
    <source>
        <dbReference type="ARBA" id="ARBA00022670"/>
    </source>
</evidence>
<evidence type="ECO:0000256" key="5">
    <source>
        <dbReference type="ARBA" id="ARBA00023157"/>
    </source>
</evidence>
<feature type="active site" evidence="6">
    <location>
        <position position="272"/>
    </location>
</feature>
<dbReference type="InterPro" id="IPR024079">
    <property type="entry name" value="MetalloPept_cat_dom_sf"/>
</dbReference>
<dbReference type="GO" id="GO:0004222">
    <property type="term" value="F:metalloendopeptidase activity"/>
    <property type="evidence" value="ECO:0007669"/>
    <property type="project" value="InterPro"/>
</dbReference>
<keyword evidence="7" id="KW-0812">Transmembrane</keyword>
<evidence type="ECO:0000256" key="6">
    <source>
        <dbReference type="PROSITE-ProRule" id="PRU00276"/>
    </source>
</evidence>
<feature type="domain" description="Peptidase M12B" evidence="8">
    <location>
        <begin position="130"/>
        <end position="333"/>
    </location>
</feature>
<keyword evidence="7" id="KW-1133">Transmembrane helix</keyword>
<dbReference type="OrthoDB" id="412680at2759"/>
<keyword evidence="1" id="KW-0645">Protease</keyword>
<dbReference type="Gene3D" id="3.40.390.10">
    <property type="entry name" value="Collagenase (Catalytic Domain)"/>
    <property type="match status" value="1"/>
</dbReference>
<keyword evidence="10" id="KW-1185">Reference proteome</keyword>
<feature type="transmembrane region" description="Helical" evidence="7">
    <location>
        <begin position="348"/>
        <end position="369"/>
    </location>
</feature>